<feature type="domain" description="MobA-like NTP transferase" evidence="8">
    <location>
        <begin position="6"/>
        <end position="149"/>
    </location>
</feature>
<dbReference type="EMBL" id="BARW01010982">
    <property type="protein sequence ID" value="GAI82798.1"/>
    <property type="molecule type" value="Genomic_DNA"/>
</dbReference>
<evidence type="ECO:0000256" key="7">
    <source>
        <dbReference type="ARBA" id="ARBA00023150"/>
    </source>
</evidence>
<evidence type="ECO:0000256" key="4">
    <source>
        <dbReference type="ARBA" id="ARBA00022741"/>
    </source>
</evidence>
<keyword evidence="7" id="KW-0501">Molybdenum cofactor biosynthesis</keyword>
<keyword evidence="6" id="KW-0342">GTP-binding</keyword>
<organism evidence="9">
    <name type="scientific">marine sediment metagenome</name>
    <dbReference type="NCBI Taxonomy" id="412755"/>
    <lineage>
        <taxon>unclassified sequences</taxon>
        <taxon>metagenomes</taxon>
        <taxon>ecological metagenomes</taxon>
    </lineage>
</organism>
<dbReference type="PANTHER" id="PTHR19136:SF81">
    <property type="entry name" value="MOLYBDENUM COFACTOR GUANYLYLTRANSFERASE"/>
    <property type="match status" value="1"/>
</dbReference>
<keyword evidence="1" id="KW-0963">Cytoplasm</keyword>
<keyword evidence="5" id="KW-0460">Magnesium</keyword>
<dbReference type="GO" id="GO:0006777">
    <property type="term" value="P:Mo-molybdopterin cofactor biosynthetic process"/>
    <property type="evidence" value="ECO:0007669"/>
    <property type="project" value="UniProtKB-KW"/>
</dbReference>
<protein>
    <recommendedName>
        <fullName evidence="8">MobA-like NTP transferase domain-containing protein</fullName>
    </recommendedName>
</protein>
<evidence type="ECO:0000256" key="3">
    <source>
        <dbReference type="ARBA" id="ARBA00022723"/>
    </source>
</evidence>
<dbReference type="Pfam" id="PF12804">
    <property type="entry name" value="NTP_transf_3"/>
    <property type="match status" value="1"/>
</dbReference>
<evidence type="ECO:0000313" key="9">
    <source>
        <dbReference type="EMBL" id="GAI82798.1"/>
    </source>
</evidence>
<dbReference type="GO" id="GO:0046872">
    <property type="term" value="F:metal ion binding"/>
    <property type="evidence" value="ECO:0007669"/>
    <property type="project" value="UniProtKB-KW"/>
</dbReference>
<evidence type="ECO:0000256" key="6">
    <source>
        <dbReference type="ARBA" id="ARBA00023134"/>
    </source>
</evidence>
<evidence type="ECO:0000256" key="5">
    <source>
        <dbReference type="ARBA" id="ARBA00022842"/>
    </source>
</evidence>
<name>X1RQ67_9ZZZZ</name>
<keyword evidence="3" id="KW-0479">Metal-binding</keyword>
<dbReference type="InterPro" id="IPR013482">
    <property type="entry name" value="Molybde_CF_guanTrfase"/>
</dbReference>
<evidence type="ECO:0000259" key="8">
    <source>
        <dbReference type="Pfam" id="PF12804"/>
    </source>
</evidence>
<dbReference type="InterPro" id="IPR029044">
    <property type="entry name" value="Nucleotide-diphossugar_trans"/>
</dbReference>
<dbReference type="HAMAP" id="MF_00316">
    <property type="entry name" value="MobA"/>
    <property type="match status" value="1"/>
</dbReference>
<comment type="caution">
    <text evidence="9">The sequence shown here is derived from an EMBL/GenBank/DDBJ whole genome shotgun (WGS) entry which is preliminary data.</text>
</comment>
<keyword evidence="2" id="KW-0808">Transferase</keyword>
<evidence type="ECO:0000256" key="1">
    <source>
        <dbReference type="ARBA" id="ARBA00022490"/>
    </source>
</evidence>
<dbReference type="InterPro" id="IPR025877">
    <property type="entry name" value="MobA-like_NTP_Trfase"/>
</dbReference>
<dbReference type="SUPFAM" id="SSF53448">
    <property type="entry name" value="Nucleotide-diphospho-sugar transferases"/>
    <property type="match status" value="1"/>
</dbReference>
<reference evidence="9" key="1">
    <citation type="journal article" date="2014" name="Front. Microbiol.">
        <title>High frequency of phylogenetically diverse reductive dehalogenase-homologous genes in deep subseafloor sedimentary metagenomes.</title>
        <authorList>
            <person name="Kawai M."/>
            <person name="Futagami T."/>
            <person name="Toyoda A."/>
            <person name="Takaki Y."/>
            <person name="Nishi S."/>
            <person name="Hori S."/>
            <person name="Arai W."/>
            <person name="Tsubouchi T."/>
            <person name="Morono Y."/>
            <person name="Uchiyama I."/>
            <person name="Ito T."/>
            <person name="Fujiyama A."/>
            <person name="Inagaki F."/>
            <person name="Takami H."/>
        </authorList>
    </citation>
    <scope>NUCLEOTIDE SEQUENCE</scope>
    <source>
        <strain evidence="9">Expedition CK06-06</strain>
    </source>
</reference>
<dbReference type="GO" id="GO:0005525">
    <property type="term" value="F:GTP binding"/>
    <property type="evidence" value="ECO:0007669"/>
    <property type="project" value="UniProtKB-KW"/>
</dbReference>
<keyword evidence="4" id="KW-0547">Nucleotide-binding</keyword>
<accession>X1RQ67</accession>
<gene>
    <name evidence="9" type="ORF">S12H4_21370</name>
</gene>
<dbReference type="AlphaFoldDB" id="X1RQ67"/>
<dbReference type="GO" id="GO:0016779">
    <property type="term" value="F:nucleotidyltransferase activity"/>
    <property type="evidence" value="ECO:0007669"/>
    <property type="project" value="TreeGrafter"/>
</dbReference>
<dbReference type="CDD" id="cd02503">
    <property type="entry name" value="MobA"/>
    <property type="match status" value="1"/>
</dbReference>
<dbReference type="PANTHER" id="PTHR19136">
    <property type="entry name" value="MOLYBDENUM COFACTOR GUANYLYLTRANSFERASE"/>
    <property type="match status" value="1"/>
</dbReference>
<dbReference type="Gene3D" id="3.90.550.10">
    <property type="entry name" value="Spore Coat Polysaccharide Biosynthesis Protein SpsA, Chain A"/>
    <property type="match status" value="1"/>
</dbReference>
<proteinExistence type="inferred from homology"/>
<evidence type="ECO:0000256" key="2">
    <source>
        <dbReference type="ARBA" id="ARBA00022679"/>
    </source>
</evidence>
<sequence>MVVTSIVLAGGKSLRLGRNKALEEISGRCLIERVMERLSLLGNDIIVVTSSSGQLPDLGVKIVTDSYPGKGNLVGIYSGLKEVSSHHALVVGCDMPLLNVALLRHLTELSTGFDVVIPRVGDELEPLHAVYSKNCLAPIEATLGEGKLRISDFFPAVRVRYVESVEIDRFDPRHLSFFNINSEDDLERAQALIGRENP</sequence>